<dbReference type="EMBL" id="JBHRTI010000010">
    <property type="protein sequence ID" value="MFC3149131.1"/>
    <property type="molecule type" value="Genomic_DNA"/>
</dbReference>
<dbReference type="PANTHER" id="PTHR43000">
    <property type="entry name" value="DTDP-D-GLUCOSE 4,6-DEHYDRATASE-RELATED"/>
    <property type="match status" value="1"/>
</dbReference>
<dbReference type="RefSeq" id="WP_377305658.1">
    <property type="nucleotide sequence ID" value="NZ_CP180191.1"/>
</dbReference>
<dbReference type="Pfam" id="PF16363">
    <property type="entry name" value="GDP_Man_Dehyd"/>
    <property type="match status" value="1"/>
</dbReference>
<dbReference type="SUPFAM" id="SSF51735">
    <property type="entry name" value="NAD(P)-binding Rossmann-fold domains"/>
    <property type="match status" value="1"/>
</dbReference>
<dbReference type="GO" id="GO:0008446">
    <property type="term" value="F:GDP-mannose 4,6-dehydratase activity"/>
    <property type="evidence" value="ECO:0007669"/>
    <property type="project" value="UniProtKB-EC"/>
</dbReference>
<evidence type="ECO:0000313" key="3">
    <source>
        <dbReference type="Proteomes" id="UP001595556"/>
    </source>
</evidence>
<name>A0ABV7H911_9BURK</name>
<dbReference type="Proteomes" id="UP001595556">
    <property type="component" value="Unassembled WGS sequence"/>
</dbReference>
<proteinExistence type="predicted"/>
<keyword evidence="3" id="KW-1185">Reference proteome</keyword>
<feature type="domain" description="NAD(P)-binding" evidence="1">
    <location>
        <begin position="10"/>
        <end position="294"/>
    </location>
</feature>
<dbReference type="InterPro" id="IPR016040">
    <property type="entry name" value="NAD(P)-bd_dom"/>
</dbReference>
<sequence length="311" mass="34215">MASPGKRRALITGRTGFTGSHLAHYLSQRGWEVFGLDEVAESSSEPGASTDINDKEAVVRRLSDVRPTYIVHLAAHSHVVGDPIAFFRVNLLGTESLMEAILASGCTPEKVLVASSANVYGNADRSPISEEAPLRPMNHYALSKASMELMLHKWHARLPIIVTRPFNYTGPGQSEAFVMPKIVHAFYRRDPVIRLGNLDVARDLSDVRFVCEAYLRLLQSPITGQTVNVCSGSSIHLLRVLDLLREISGGDPRIEVDPAFVRRDEIKDLCGSPQRLFDAVGEIPVVSHRDILAHMYRSLGEGEPPLKPAGH</sequence>
<reference evidence="3" key="1">
    <citation type="journal article" date="2019" name="Int. J. Syst. Evol. Microbiol.">
        <title>The Global Catalogue of Microorganisms (GCM) 10K type strain sequencing project: providing services to taxonomists for standard genome sequencing and annotation.</title>
        <authorList>
            <consortium name="The Broad Institute Genomics Platform"/>
            <consortium name="The Broad Institute Genome Sequencing Center for Infectious Disease"/>
            <person name="Wu L."/>
            <person name="Ma J."/>
        </authorList>
    </citation>
    <scope>NUCLEOTIDE SEQUENCE [LARGE SCALE GENOMIC DNA]</scope>
    <source>
        <strain evidence="3">KCTC 52168</strain>
    </source>
</reference>
<dbReference type="Gene3D" id="3.90.25.10">
    <property type="entry name" value="UDP-galactose 4-epimerase, domain 1"/>
    <property type="match status" value="1"/>
</dbReference>
<comment type="caution">
    <text evidence="2">The sequence shown here is derived from an EMBL/GenBank/DDBJ whole genome shotgun (WGS) entry which is preliminary data.</text>
</comment>
<evidence type="ECO:0000259" key="1">
    <source>
        <dbReference type="Pfam" id="PF16363"/>
    </source>
</evidence>
<gene>
    <name evidence="2" type="ORF">ACFOEN_16030</name>
</gene>
<dbReference type="Gene3D" id="3.40.50.720">
    <property type="entry name" value="NAD(P)-binding Rossmann-like Domain"/>
    <property type="match status" value="1"/>
</dbReference>
<keyword evidence="2" id="KW-0456">Lyase</keyword>
<dbReference type="InterPro" id="IPR036291">
    <property type="entry name" value="NAD(P)-bd_dom_sf"/>
</dbReference>
<dbReference type="EC" id="4.2.1.47" evidence="2"/>
<protein>
    <submittedName>
        <fullName evidence="2">GDP-mannose 4,6-dehydratase</fullName>
        <ecNumber evidence="2">4.2.1.47</ecNumber>
    </submittedName>
</protein>
<evidence type="ECO:0000313" key="2">
    <source>
        <dbReference type="EMBL" id="MFC3149131.1"/>
    </source>
</evidence>
<organism evidence="2 3">
    <name type="scientific">Piscinibacterium candidicorallinum</name>
    <dbReference type="NCBI Taxonomy" id="1793872"/>
    <lineage>
        <taxon>Bacteria</taxon>
        <taxon>Pseudomonadati</taxon>
        <taxon>Pseudomonadota</taxon>
        <taxon>Betaproteobacteria</taxon>
        <taxon>Burkholderiales</taxon>
        <taxon>Piscinibacterium</taxon>
    </lineage>
</organism>
<accession>A0ABV7H911</accession>